<keyword evidence="3" id="KW-0804">Transcription</keyword>
<dbReference type="GO" id="GO:0043565">
    <property type="term" value="F:sequence-specific DNA binding"/>
    <property type="evidence" value="ECO:0007669"/>
    <property type="project" value="InterPro"/>
</dbReference>
<evidence type="ECO:0000313" key="6">
    <source>
        <dbReference type="Proteomes" id="UP000033121"/>
    </source>
</evidence>
<dbReference type="SUPFAM" id="SSF46689">
    <property type="entry name" value="Homeodomain-like"/>
    <property type="match status" value="1"/>
</dbReference>
<keyword evidence="1" id="KW-0805">Transcription regulation</keyword>
<reference evidence="5 6" key="1">
    <citation type="submission" date="2015-04" db="EMBL/GenBank/DDBJ databases">
        <title>Whole genome shotgun sequence of Flavihumibacter petaseus NBRC 106054.</title>
        <authorList>
            <person name="Miyazawa S."/>
            <person name="Hosoyama A."/>
            <person name="Hashimoto M."/>
            <person name="Noguchi M."/>
            <person name="Tsuchikane K."/>
            <person name="Ohji S."/>
            <person name="Yamazoe A."/>
            <person name="Ichikawa N."/>
            <person name="Kimura A."/>
            <person name="Fujita N."/>
        </authorList>
    </citation>
    <scope>NUCLEOTIDE SEQUENCE [LARGE SCALE GENOMIC DNA]</scope>
    <source>
        <strain evidence="5 6">NBRC 106054</strain>
    </source>
</reference>
<dbReference type="InterPro" id="IPR050204">
    <property type="entry name" value="AraC_XylS_family_regulators"/>
</dbReference>
<evidence type="ECO:0000259" key="4">
    <source>
        <dbReference type="PROSITE" id="PS01124"/>
    </source>
</evidence>
<feature type="domain" description="HTH araC/xylS-type" evidence="4">
    <location>
        <begin position="167"/>
        <end position="265"/>
    </location>
</feature>
<dbReference type="InterPro" id="IPR009057">
    <property type="entry name" value="Homeodomain-like_sf"/>
</dbReference>
<dbReference type="InterPro" id="IPR054015">
    <property type="entry name" value="ExsA-like_N"/>
</dbReference>
<dbReference type="PANTHER" id="PTHR46796">
    <property type="entry name" value="HTH-TYPE TRANSCRIPTIONAL ACTIVATOR RHAS-RELATED"/>
    <property type="match status" value="1"/>
</dbReference>
<sequence>MRKSAILYSCYYQGTFDREKVVEEHALTFIQSGTVRFTTPDGLKNYQAGDMVLVSRNQLARGEKSPGSSGDPFKSVTIYLTQDALRRYAAEKGIDALPRYSGPRILGLTPNAFLSAFFASLLPYYDHPGSLTPALQDLKTTEAIELLLSAGPALRGLLFDFSEPHKIDLESFMLKNFEFNVALTEFARLSGRSLSTFKRDFQKAFALTPEKWLKTQRLEKAYYLIKEKHQKASDVYLRVGFENLSHFSTAFKELYGVNPSAVGER</sequence>
<dbReference type="Gene3D" id="1.10.10.60">
    <property type="entry name" value="Homeodomain-like"/>
    <property type="match status" value="2"/>
</dbReference>
<dbReference type="PANTHER" id="PTHR46796:SF13">
    <property type="entry name" value="HTH-TYPE TRANSCRIPTIONAL ACTIVATOR RHAS"/>
    <property type="match status" value="1"/>
</dbReference>
<evidence type="ECO:0000256" key="3">
    <source>
        <dbReference type="ARBA" id="ARBA00023163"/>
    </source>
</evidence>
<dbReference type="Proteomes" id="UP000033121">
    <property type="component" value="Unassembled WGS sequence"/>
</dbReference>
<evidence type="ECO:0000256" key="2">
    <source>
        <dbReference type="ARBA" id="ARBA00023125"/>
    </source>
</evidence>
<accession>A0A0E9N2I5</accession>
<dbReference type="EMBL" id="BBWV01000003">
    <property type="protein sequence ID" value="GAO44054.1"/>
    <property type="molecule type" value="Genomic_DNA"/>
</dbReference>
<dbReference type="RefSeq" id="WP_046370032.1">
    <property type="nucleotide sequence ID" value="NZ_BBWV01000003.1"/>
</dbReference>
<dbReference type="Pfam" id="PF22200">
    <property type="entry name" value="ExsA_N"/>
    <property type="match status" value="1"/>
</dbReference>
<keyword evidence="6" id="KW-1185">Reference proteome</keyword>
<dbReference type="Pfam" id="PF12833">
    <property type="entry name" value="HTH_18"/>
    <property type="match status" value="1"/>
</dbReference>
<proteinExistence type="predicted"/>
<evidence type="ECO:0000313" key="5">
    <source>
        <dbReference type="EMBL" id="GAO44054.1"/>
    </source>
</evidence>
<dbReference type="STRING" id="1220578.FPE01S_03_00940"/>
<dbReference type="GO" id="GO:0003700">
    <property type="term" value="F:DNA-binding transcription factor activity"/>
    <property type="evidence" value="ECO:0007669"/>
    <property type="project" value="InterPro"/>
</dbReference>
<gene>
    <name evidence="5" type="ORF">FPE01S_03_00940</name>
</gene>
<dbReference type="PROSITE" id="PS01124">
    <property type="entry name" value="HTH_ARAC_FAMILY_2"/>
    <property type="match status" value="1"/>
</dbReference>
<dbReference type="InterPro" id="IPR018060">
    <property type="entry name" value="HTH_AraC"/>
</dbReference>
<dbReference type="OrthoDB" id="4480133at2"/>
<organism evidence="5 6">
    <name type="scientific">Flavihumibacter petaseus NBRC 106054</name>
    <dbReference type="NCBI Taxonomy" id="1220578"/>
    <lineage>
        <taxon>Bacteria</taxon>
        <taxon>Pseudomonadati</taxon>
        <taxon>Bacteroidota</taxon>
        <taxon>Chitinophagia</taxon>
        <taxon>Chitinophagales</taxon>
        <taxon>Chitinophagaceae</taxon>
        <taxon>Flavihumibacter</taxon>
    </lineage>
</organism>
<dbReference type="AlphaFoldDB" id="A0A0E9N2I5"/>
<keyword evidence="2" id="KW-0238">DNA-binding</keyword>
<dbReference type="SMART" id="SM00342">
    <property type="entry name" value="HTH_ARAC"/>
    <property type="match status" value="1"/>
</dbReference>
<evidence type="ECO:0000256" key="1">
    <source>
        <dbReference type="ARBA" id="ARBA00023015"/>
    </source>
</evidence>
<name>A0A0E9N2I5_9BACT</name>
<protein>
    <submittedName>
        <fullName evidence="5">Putative AraC family transcriptional regulator</fullName>
    </submittedName>
</protein>
<comment type="caution">
    <text evidence="5">The sequence shown here is derived from an EMBL/GenBank/DDBJ whole genome shotgun (WGS) entry which is preliminary data.</text>
</comment>